<organism evidence="8 9">
    <name type="scientific">Candidatus Coatesbacteria bacterium RBG_13_66_14</name>
    <dbReference type="NCBI Taxonomy" id="1817816"/>
    <lineage>
        <taxon>Bacteria</taxon>
        <taxon>Candidatus Coatesiibacteriota</taxon>
    </lineage>
</organism>
<dbReference type="Pfam" id="PF01513">
    <property type="entry name" value="NAD_kinase"/>
    <property type="match status" value="1"/>
</dbReference>
<dbReference type="EMBL" id="MFAF01000001">
    <property type="protein sequence ID" value="OGD79763.1"/>
    <property type="molecule type" value="Genomic_DNA"/>
</dbReference>
<dbReference type="InterPro" id="IPR016064">
    <property type="entry name" value="NAD/diacylglycerol_kinase_sf"/>
</dbReference>
<keyword evidence="2 6" id="KW-0418">Kinase</keyword>
<dbReference type="GO" id="GO:0006741">
    <property type="term" value="P:NADP+ biosynthetic process"/>
    <property type="evidence" value="ECO:0007669"/>
    <property type="project" value="UniProtKB-UniRule"/>
</dbReference>
<feature type="active site" description="Proton acceptor" evidence="6">
    <location>
        <position position="96"/>
    </location>
</feature>
<reference evidence="8 9" key="1">
    <citation type="journal article" date="2016" name="Nat. Commun.">
        <title>Thousands of microbial genomes shed light on interconnected biogeochemical processes in an aquifer system.</title>
        <authorList>
            <person name="Anantharaman K."/>
            <person name="Brown C.T."/>
            <person name="Hug L.A."/>
            <person name="Sharon I."/>
            <person name="Castelle C.J."/>
            <person name="Probst A.J."/>
            <person name="Thomas B.C."/>
            <person name="Singh A."/>
            <person name="Wilkins M.J."/>
            <person name="Karaoz U."/>
            <person name="Brodie E.L."/>
            <person name="Williams K.H."/>
            <person name="Hubbard S.S."/>
            <person name="Banfield J.F."/>
        </authorList>
    </citation>
    <scope>NUCLEOTIDE SEQUENCE [LARGE SCALE GENOMIC DNA]</scope>
</reference>
<comment type="similarity">
    <text evidence="6">Belongs to the NAD kinase family.</text>
</comment>
<evidence type="ECO:0000256" key="3">
    <source>
        <dbReference type="ARBA" id="ARBA00022857"/>
    </source>
</evidence>
<feature type="binding site" evidence="6">
    <location>
        <position position="269"/>
    </location>
    <ligand>
        <name>NAD(+)</name>
        <dbReference type="ChEBI" id="CHEBI:57540"/>
    </ligand>
</feature>
<dbReference type="Pfam" id="PF20143">
    <property type="entry name" value="NAD_kinase_C"/>
    <property type="match status" value="1"/>
</dbReference>
<keyword evidence="6" id="KW-0547">Nucleotide-binding</keyword>
<dbReference type="InterPro" id="IPR002504">
    <property type="entry name" value="NADK"/>
</dbReference>
<feature type="binding site" evidence="6">
    <location>
        <begin position="211"/>
        <end position="216"/>
    </location>
    <ligand>
        <name>NAD(+)</name>
        <dbReference type="ChEBI" id="CHEBI:57540"/>
    </ligand>
</feature>
<dbReference type="GO" id="GO:0046872">
    <property type="term" value="F:metal ion binding"/>
    <property type="evidence" value="ECO:0007669"/>
    <property type="project" value="UniProtKB-UniRule"/>
</dbReference>
<keyword evidence="6" id="KW-0963">Cytoplasm</keyword>
<comment type="catalytic activity">
    <reaction evidence="5 6">
        <text>NAD(+) + ATP = ADP + NADP(+) + H(+)</text>
        <dbReference type="Rhea" id="RHEA:18629"/>
        <dbReference type="ChEBI" id="CHEBI:15378"/>
        <dbReference type="ChEBI" id="CHEBI:30616"/>
        <dbReference type="ChEBI" id="CHEBI:57540"/>
        <dbReference type="ChEBI" id="CHEBI:58349"/>
        <dbReference type="ChEBI" id="CHEBI:456216"/>
        <dbReference type="EC" id="2.7.1.23"/>
    </reaction>
</comment>
<gene>
    <name evidence="6" type="primary">nadK</name>
    <name evidence="8" type="ORF">A2Y64_00265</name>
</gene>
<keyword evidence="1 6" id="KW-0808">Transferase</keyword>
<feature type="binding site" evidence="6">
    <location>
        <begin position="170"/>
        <end position="171"/>
    </location>
    <ligand>
        <name>NAD(+)</name>
        <dbReference type="ChEBI" id="CHEBI:57540"/>
    </ligand>
</feature>
<evidence type="ECO:0000256" key="7">
    <source>
        <dbReference type="SAM" id="MobiDB-lite"/>
    </source>
</evidence>
<dbReference type="PANTHER" id="PTHR20275">
    <property type="entry name" value="NAD KINASE"/>
    <property type="match status" value="1"/>
</dbReference>
<dbReference type="Gene3D" id="3.40.50.10330">
    <property type="entry name" value="Probable inorganic polyphosphate/atp-NAD kinase, domain 1"/>
    <property type="match status" value="1"/>
</dbReference>
<feature type="binding site" evidence="6">
    <location>
        <position position="200"/>
    </location>
    <ligand>
        <name>NAD(+)</name>
        <dbReference type="ChEBI" id="CHEBI:57540"/>
    </ligand>
</feature>
<dbReference type="InterPro" id="IPR017438">
    <property type="entry name" value="ATP-NAD_kinase_N"/>
</dbReference>
<dbReference type="HAMAP" id="MF_00361">
    <property type="entry name" value="NAD_kinase"/>
    <property type="match status" value="1"/>
</dbReference>
<feature type="binding site" evidence="6">
    <location>
        <begin position="96"/>
        <end position="97"/>
    </location>
    <ligand>
        <name>NAD(+)</name>
        <dbReference type="ChEBI" id="CHEBI:57540"/>
    </ligand>
</feature>
<evidence type="ECO:0000256" key="5">
    <source>
        <dbReference type="ARBA" id="ARBA00047925"/>
    </source>
</evidence>
<evidence type="ECO:0000256" key="4">
    <source>
        <dbReference type="ARBA" id="ARBA00023027"/>
    </source>
</evidence>
<dbReference type="InterPro" id="IPR017437">
    <property type="entry name" value="ATP-NAD_kinase_PpnK-typ_C"/>
</dbReference>
<comment type="cofactor">
    <cofactor evidence="6">
        <name>a divalent metal cation</name>
        <dbReference type="ChEBI" id="CHEBI:60240"/>
    </cofactor>
</comment>
<dbReference type="GO" id="GO:0005737">
    <property type="term" value="C:cytoplasm"/>
    <property type="evidence" value="ECO:0007669"/>
    <property type="project" value="UniProtKB-SubCell"/>
</dbReference>
<comment type="caution">
    <text evidence="8">The sequence shown here is derived from an EMBL/GenBank/DDBJ whole genome shotgun (WGS) entry which is preliminary data.</text>
</comment>
<name>A0A1F5FJH8_9BACT</name>
<dbReference type="AlphaFoldDB" id="A0A1F5FJH8"/>
<dbReference type="SUPFAM" id="SSF111331">
    <property type="entry name" value="NAD kinase/diacylglycerol kinase-like"/>
    <property type="match status" value="1"/>
</dbReference>
<dbReference type="GO" id="GO:0019674">
    <property type="term" value="P:NAD+ metabolic process"/>
    <property type="evidence" value="ECO:0007669"/>
    <property type="project" value="InterPro"/>
</dbReference>
<evidence type="ECO:0000256" key="6">
    <source>
        <dbReference type="HAMAP-Rule" id="MF_00361"/>
    </source>
</evidence>
<feature type="region of interest" description="Disordered" evidence="7">
    <location>
        <begin position="1"/>
        <end position="23"/>
    </location>
</feature>
<comment type="function">
    <text evidence="6">Involved in the regulation of the intracellular balance of NAD and NADP, and is a key enzyme in the biosynthesis of NADP. Catalyzes specifically the phosphorylation on 2'-hydroxyl of the adenosine moiety of NAD to yield NADP.</text>
</comment>
<dbReference type="GO" id="GO:0005524">
    <property type="term" value="F:ATP binding"/>
    <property type="evidence" value="ECO:0007669"/>
    <property type="project" value="UniProtKB-KW"/>
</dbReference>
<comment type="caution">
    <text evidence="6">Lacks conserved residue(s) required for the propagation of feature annotation.</text>
</comment>
<comment type="subcellular location">
    <subcellularLocation>
        <location evidence="6">Cytoplasm</location>
    </subcellularLocation>
</comment>
<dbReference type="PANTHER" id="PTHR20275:SF0">
    <property type="entry name" value="NAD KINASE"/>
    <property type="match status" value="1"/>
</dbReference>
<dbReference type="GO" id="GO:0051287">
    <property type="term" value="F:NAD binding"/>
    <property type="evidence" value="ECO:0007669"/>
    <property type="project" value="UniProtKB-ARBA"/>
</dbReference>
<evidence type="ECO:0000256" key="2">
    <source>
        <dbReference type="ARBA" id="ARBA00022777"/>
    </source>
</evidence>
<proteinExistence type="inferred from homology"/>
<evidence type="ECO:0000313" key="9">
    <source>
        <dbReference type="Proteomes" id="UP000177187"/>
    </source>
</evidence>
<dbReference type="Gene3D" id="2.60.200.30">
    <property type="entry name" value="Probable inorganic polyphosphate/atp-NAD kinase, domain 2"/>
    <property type="match status" value="1"/>
</dbReference>
<keyword evidence="4 6" id="KW-0520">NAD</keyword>
<dbReference type="Proteomes" id="UP000177187">
    <property type="component" value="Unassembled WGS sequence"/>
</dbReference>
<keyword evidence="6" id="KW-0067">ATP-binding</keyword>
<evidence type="ECO:0000313" key="8">
    <source>
        <dbReference type="EMBL" id="OGD79763.1"/>
    </source>
</evidence>
<dbReference type="EC" id="2.7.1.23" evidence="6"/>
<protein>
    <recommendedName>
        <fullName evidence="6">NAD kinase</fullName>
        <ecNumber evidence="6">2.7.1.23</ecNumber>
    </recommendedName>
    <alternativeName>
        <fullName evidence="6">ATP-dependent NAD kinase</fullName>
    </alternativeName>
</protein>
<keyword evidence="3 6" id="KW-0521">NADP</keyword>
<accession>A0A1F5FJH8</accession>
<sequence length="324" mass="34853">MHDGNPYRQPPPGRLGRPPEKIGLVVNPTKPEACAAADVIRKRCAAEGIRLVEPSPRQAAPVRDAPPDRLLRQFPGAGRVDPQTADTDLVISLGGDGTILTAARLTDYAPVPILGVNVGGMGFLAEITVDHLEKALEALLASRYLLDDRLVLEAEVAFLDGERVVLRCLNEIAVHRPAVAGVCELDVKIGGRYLGTTQGDGLIVATPTGSTAYSLSCGGPVLAPWISAFLLTPISPHTLNFRPVVLDRDLDLEVCIRSANPLVLIADGQVGVEVTREDRINLRRAERTVSLVRIGPPDFFGVLRDKLLWGTNHIHEKRSNAPGE</sequence>
<evidence type="ECO:0000256" key="1">
    <source>
        <dbReference type="ARBA" id="ARBA00022679"/>
    </source>
</evidence>
<dbReference type="STRING" id="1817816.A2Y64_00265"/>
<dbReference type="GO" id="GO:0003951">
    <property type="term" value="F:NAD+ kinase activity"/>
    <property type="evidence" value="ECO:0007669"/>
    <property type="project" value="UniProtKB-UniRule"/>
</dbReference>